<feature type="domain" description="Response regulatory" evidence="2">
    <location>
        <begin position="3"/>
        <end position="117"/>
    </location>
</feature>
<dbReference type="OrthoDB" id="9809318at2"/>
<name>A0A498QY81_9FIRM</name>
<feature type="domain" description="HTH LytTR-type" evidence="3">
    <location>
        <begin position="143"/>
        <end position="249"/>
    </location>
</feature>
<dbReference type="AlphaFoldDB" id="A0A498QY81"/>
<dbReference type="Pfam" id="PF04397">
    <property type="entry name" value="LytTR"/>
    <property type="match status" value="1"/>
</dbReference>
<dbReference type="SUPFAM" id="SSF52172">
    <property type="entry name" value="CheY-like"/>
    <property type="match status" value="1"/>
</dbReference>
<dbReference type="PANTHER" id="PTHR37299:SF1">
    <property type="entry name" value="STAGE 0 SPORULATION PROTEIN A HOMOLOG"/>
    <property type="match status" value="1"/>
</dbReference>
<sequence length="249" mass="29078">MLKVIIAEDDSMMRLILRRTLAEMAGVSIVGEAENGRQLVQMVEEREPDVVFLDVDMPEMNGIEASREIFDINSKVFLIFATGYNCYTHEAFEVYAFDYLVKPFDLERVQRTVRRIIEMKAARDQVSVIKPEKPAFRGENLKLRVLSNEKSIFINIPDIVLITRTERKTMIHVTGESVVQTYEPLQKLEDRLKEHNFFRCHKGFIINPDMVVEIIPWGNKTYLVKLANTKETALMTWDHVKEFQKRYCV</sequence>
<feature type="modified residue" description="4-aspartylphosphate" evidence="1">
    <location>
        <position position="54"/>
    </location>
</feature>
<dbReference type="SMART" id="SM00850">
    <property type="entry name" value="LytTR"/>
    <property type="match status" value="1"/>
</dbReference>
<keyword evidence="1" id="KW-0597">Phosphoprotein</keyword>
<dbReference type="InterPro" id="IPR001789">
    <property type="entry name" value="Sig_transdc_resp-reg_receiver"/>
</dbReference>
<accession>A0A498QY81</accession>
<evidence type="ECO:0000313" key="4">
    <source>
        <dbReference type="EMBL" id="VBB05136.1"/>
    </source>
</evidence>
<dbReference type="Proteomes" id="UP000277811">
    <property type="component" value="Unassembled WGS sequence"/>
</dbReference>
<dbReference type="PROSITE" id="PS50930">
    <property type="entry name" value="HTH_LYTTR"/>
    <property type="match status" value="1"/>
</dbReference>
<dbReference type="InterPro" id="IPR011006">
    <property type="entry name" value="CheY-like_superfamily"/>
</dbReference>
<dbReference type="SMART" id="SM00448">
    <property type="entry name" value="REC"/>
    <property type="match status" value="1"/>
</dbReference>
<dbReference type="EMBL" id="UPPP01000053">
    <property type="protein sequence ID" value="VBB05136.1"/>
    <property type="molecule type" value="Genomic_DNA"/>
</dbReference>
<protein>
    <recommendedName>
        <fullName evidence="6">Stage 0 sporulation protein A homolog</fullName>
    </recommendedName>
</protein>
<dbReference type="Pfam" id="PF00072">
    <property type="entry name" value="Response_reg"/>
    <property type="match status" value="1"/>
</dbReference>
<evidence type="ECO:0000259" key="3">
    <source>
        <dbReference type="PROSITE" id="PS50930"/>
    </source>
</evidence>
<dbReference type="InterPro" id="IPR046947">
    <property type="entry name" value="LytR-like"/>
</dbReference>
<organism evidence="4 5">
    <name type="scientific">Lucifera butyrica</name>
    <dbReference type="NCBI Taxonomy" id="1351585"/>
    <lineage>
        <taxon>Bacteria</taxon>
        <taxon>Bacillati</taxon>
        <taxon>Bacillota</taxon>
        <taxon>Negativicutes</taxon>
        <taxon>Veillonellales</taxon>
        <taxon>Veillonellaceae</taxon>
        <taxon>Lucifera</taxon>
    </lineage>
</organism>
<dbReference type="RefSeq" id="WP_122626142.1">
    <property type="nucleotide sequence ID" value="NZ_UPPP01000053.1"/>
</dbReference>
<evidence type="ECO:0008006" key="6">
    <source>
        <dbReference type="Google" id="ProtNLM"/>
    </source>
</evidence>
<evidence type="ECO:0000256" key="1">
    <source>
        <dbReference type="PROSITE-ProRule" id="PRU00169"/>
    </source>
</evidence>
<dbReference type="GO" id="GO:0003677">
    <property type="term" value="F:DNA binding"/>
    <property type="evidence" value="ECO:0007669"/>
    <property type="project" value="InterPro"/>
</dbReference>
<gene>
    <name evidence="4" type="ORF">LUCI_0343</name>
</gene>
<proteinExistence type="predicted"/>
<evidence type="ECO:0000259" key="2">
    <source>
        <dbReference type="PROSITE" id="PS50110"/>
    </source>
</evidence>
<evidence type="ECO:0000313" key="5">
    <source>
        <dbReference type="Proteomes" id="UP000277811"/>
    </source>
</evidence>
<dbReference type="Gene3D" id="2.40.50.1020">
    <property type="entry name" value="LytTr DNA-binding domain"/>
    <property type="match status" value="1"/>
</dbReference>
<dbReference type="PANTHER" id="PTHR37299">
    <property type="entry name" value="TRANSCRIPTIONAL REGULATOR-RELATED"/>
    <property type="match status" value="1"/>
</dbReference>
<dbReference type="GO" id="GO:0000156">
    <property type="term" value="F:phosphorelay response regulator activity"/>
    <property type="evidence" value="ECO:0007669"/>
    <property type="project" value="InterPro"/>
</dbReference>
<reference evidence="4 5" key="1">
    <citation type="submission" date="2018-06" db="EMBL/GenBank/DDBJ databases">
        <authorList>
            <person name="Strepis N."/>
        </authorList>
    </citation>
    <scope>NUCLEOTIDE SEQUENCE [LARGE SCALE GENOMIC DNA]</scope>
    <source>
        <strain evidence="4">LUCI</strain>
    </source>
</reference>
<dbReference type="InterPro" id="IPR007492">
    <property type="entry name" value="LytTR_DNA-bd_dom"/>
</dbReference>
<dbReference type="Gene3D" id="3.40.50.2300">
    <property type="match status" value="1"/>
</dbReference>
<dbReference type="PROSITE" id="PS50110">
    <property type="entry name" value="RESPONSE_REGULATORY"/>
    <property type="match status" value="1"/>
</dbReference>
<keyword evidence="5" id="KW-1185">Reference proteome</keyword>